<dbReference type="NCBIfam" id="TIGR01710">
    <property type="entry name" value="typeII_sec_gspG"/>
    <property type="match status" value="1"/>
</dbReference>
<feature type="domain" description="Type II secretion system protein GspG C-terminal" evidence="11">
    <location>
        <begin position="52"/>
        <end position="158"/>
    </location>
</feature>
<sequence length="158" mass="16840">MGFYAKVVFMNVVLSRPISPVALAAKARGFTLLELLVVVLIIGLLTGIVGPRLMGQIGRSEVTAAKAQIDALDKAVQAYRLDMGGFPSTEQGLAALMAAPDGNARWRGPYMKNAIPTDPWGSPYQYRMPGTSGRDYDILSLGHDKRTGGSGDDADLSN</sequence>
<keyword evidence="6" id="KW-0997">Cell inner membrane</keyword>
<evidence type="ECO:0000256" key="8">
    <source>
        <dbReference type="ARBA" id="ARBA00022989"/>
    </source>
</evidence>
<evidence type="ECO:0000313" key="12">
    <source>
        <dbReference type="EMBL" id="GAA0771570.1"/>
    </source>
</evidence>
<dbReference type="InterPro" id="IPR045584">
    <property type="entry name" value="Pilin-like"/>
</dbReference>
<dbReference type="Gene3D" id="3.30.700.10">
    <property type="entry name" value="Glycoprotein, Type 4 Pilin"/>
    <property type="match status" value="1"/>
</dbReference>
<keyword evidence="4" id="KW-1003">Cell membrane</keyword>
<feature type="transmembrane region" description="Helical" evidence="10">
    <location>
        <begin position="30"/>
        <end position="50"/>
    </location>
</feature>
<evidence type="ECO:0000256" key="6">
    <source>
        <dbReference type="ARBA" id="ARBA00022519"/>
    </source>
</evidence>
<evidence type="ECO:0000256" key="2">
    <source>
        <dbReference type="ARBA" id="ARBA00009984"/>
    </source>
</evidence>
<dbReference type="Proteomes" id="UP001500279">
    <property type="component" value="Unassembled WGS sequence"/>
</dbReference>
<dbReference type="InterPro" id="IPR013545">
    <property type="entry name" value="T2SS_protein-GspG_C"/>
</dbReference>
<name>A0ABP3VWI8_9BURK</name>
<evidence type="ECO:0000256" key="9">
    <source>
        <dbReference type="ARBA" id="ARBA00023136"/>
    </source>
</evidence>
<evidence type="ECO:0000256" key="7">
    <source>
        <dbReference type="ARBA" id="ARBA00022692"/>
    </source>
</evidence>
<organism evidence="12 13">
    <name type="scientific">Ideonella azotifigens</name>
    <dbReference type="NCBI Taxonomy" id="513160"/>
    <lineage>
        <taxon>Bacteria</taxon>
        <taxon>Pseudomonadati</taxon>
        <taxon>Pseudomonadota</taxon>
        <taxon>Betaproteobacteria</taxon>
        <taxon>Burkholderiales</taxon>
        <taxon>Sphaerotilaceae</taxon>
        <taxon>Ideonella</taxon>
    </lineage>
</organism>
<dbReference type="InterPro" id="IPR000983">
    <property type="entry name" value="Bac_GSPG_pilin"/>
</dbReference>
<evidence type="ECO:0000259" key="11">
    <source>
        <dbReference type="Pfam" id="PF08334"/>
    </source>
</evidence>
<evidence type="ECO:0000313" key="13">
    <source>
        <dbReference type="Proteomes" id="UP001500279"/>
    </source>
</evidence>
<keyword evidence="5" id="KW-0488">Methylation</keyword>
<evidence type="ECO:0000256" key="1">
    <source>
        <dbReference type="ARBA" id="ARBA00004377"/>
    </source>
</evidence>
<dbReference type="NCBIfam" id="TIGR02532">
    <property type="entry name" value="IV_pilin_GFxxxE"/>
    <property type="match status" value="1"/>
</dbReference>
<accession>A0ABP3VWI8</accession>
<evidence type="ECO:0000256" key="3">
    <source>
        <dbReference type="ARBA" id="ARBA00020042"/>
    </source>
</evidence>
<dbReference type="EMBL" id="BAAAEW010000058">
    <property type="protein sequence ID" value="GAA0771570.1"/>
    <property type="molecule type" value="Genomic_DNA"/>
</dbReference>
<keyword evidence="9 10" id="KW-0472">Membrane</keyword>
<gene>
    <name evidence="12" type="primary">gspG_2</name>
    <name evidence="12" type="ORF">GCM10009107_64050</name>
</gene>
<dbReference type="InterPro" id="IPR010054">
    <property type="entry name" value="Type2_sec_GspG"/>
</dbReference>
<comment type="subcellular location">
    <subcellularLocation>
        <location evidence="1">Cell inner membrane</location>
        <topology evidence="1">Single-pass membrane protein</topology>
    </subcellularLocation>
</comment>
<dbReference type="Pfam" id="PF08334">
    <property type="entry name" value="T2SSG"/>
    <property type="match status" value="1"/>
</dbReference>
<proteinExistence type="inferred from homology"/>
<protein>
    <recommendedName>
        <fullName evidence="3">Type II secretion system core protein G</fullName>
    </recommendedName>
</protein>
<evidence type="ECO:0000256" key="4">
    <source>
        <dbReference type="ARBA" id="ARBA00022475"/>
    </source>
</evidence>
<dbReference type="PROSITE" id="PS00409">
    <property type="entry name" value="PROKAR_NTER_METHYL"/>
    <property type="match status" value="1"/>
</dbReference>
<dbReference type="PRINTS" id="PR00813">
    <property type="entry name" value="BCTERIALGSPG"/>
</dbReference>
<evidence type="ECO:0000256" key="10">
    <source>
        <dbReference type="SAM" id="Phobius"/>
    </source>
</evidence>
<dbReference type="PANTHER" id="PTHR30093:SF44">
    <property type="entry name" value="TYPE II SECRETION SYSTEM CORE PROTEIN G"/>
    <property type="match status" value="1"/>
</dbReference>
<comment type="similarity">
    <text evidence="2">Belongs to the GSP G family.</text>
</comment>
<evidence type="ECO:0000256" key="5">
    <source>
        <dbReference type="ARBA" id="ARBA00022481"/>
    </source>
</evidence>
<reference evidence="13" key="1">
    <citation type="journal article" date="2019" name="Int. J. Syst. Evol. Microbiol.">
        <title>The Global Catalogue of Microorganisms (GCM) 10K type strain sequencing project: providing services to taxonomists for standard genome sequencing and annotation.</title>
        <authorList>
            <consortium name="The Broad Institute Genomics Platform"/>
            <consortium name="The Broad Institute Genome Sequencing Center for Infectious Disease"/>
            <person name="Wu L."/>
            <person name="Ma J."/>
        </authorList>
    </citation>
    <scope>NUCLEOTIDE SEQUENCE [LARGE SCALE GENOMIC DNA]</scope>
    <source>
        <strain evidence="13">JCM 15503</strain>
    </source>
</reference>
<dbReference type="InterPro" id="IPR012902">
    <property type="entry name" value="N_methyl_site"/>
</dbReference>
<comment type="caution">
    <text evidence="12">The sequence shown here is derived from an EMBL/GenBank/DDBJ whole genome shotgun (WGS) entry which is preliminary data.</text>
</comment>
<dbReference type="Pfam" id="PF07963">
    <property type="entry name" value="N_methyl"/>
    <property type="match status" value="1"/>
</dbReference>
<dbReference type="SUPFAM" id="SSF54523">
    <property type="entry name" value="Pili subunits"/>
    <property type="match status" value="1"/>
</dbReference>
<dbReference type="PANTHER" id="PTHR30093">
    <property type="entry name" value="GENERAL SECRETION PATHWAY PROTEIN G"/>
    <property type="match status" value="1"/>
</dbReference>
<keyword evidence="13" id="KW-1185">Reference proteome</keyword>
<keyword evidence="8 10" id="KW-1133">Transmembrane helix</keyword>
<keyword evidence="7 10" id="KW-0812">Transmembrane</keyword>